<dbReference type="InterPro" id="IPR036779">
    <property type="entry name" value="LysM_dom_sf"/>
</dbReference>
<dbReference type="PROSITE" id="PS01095">
    <property type="entry name" value="GH18_1"/>
    <property type="match status" value="1"/>
</dbReference>
<evidence type="ECO:0000256" key="9">
    <source>
        <dbReference type="ARBA" id="ARBA00023295"/>
    </source>
</evidence>
<evidence type="ECO:0000256" key="7">
    <source>
        <dbReference type="ARBA" id="ARBA00023026"/>
    </source>
</evidence>
<evidence type="ECO:0000256" key="12">
    <source>
        <dbReference type="SAM" id="MobiDB-lite"/>
    </source>
</evidence>
<dbReference type="PROSITE" id="PS51782">
    <property type="entry name" value="LYSM"/>
    <property type="match status" value="2"/>
</dbReference>
<evidence type="ECO:0000256" key="13">
    <source>
        <dbReference type="SAM" id="SignalP"/>
    </source>
</evidence>
<dbReference type="SUPFAM" id="SSF57016">
    <property type="entry name" value="Plant lectins/antimicrobial peptides"/>
    <property type="match status" value="1"/>
</dbReference>
<keyword evidence="9 11" id="KW-0326">Glycosidase</keyword>
<keyword evidence="17" id="KW-1185">Reference proteome</keyword>
<keyword evidence="5 11" id="KW-0378">Hydrolase</keyword>
<dbReference type="InterPro" id="IPR053214">
    <property type="entry name" value="LysM12-like"/>
</dbReference>
<evidence type="ECO:0000256" key="11">
    <source>
        <dbReference type="RuleBase" id="RU000489"/>
    </source>
</evidence>
<dbReference type="EMBL" id="CAJVRC010000842">
    <property type="protein sequence ID" value="CAG8889263.1"/>
    <property type="molecule type" value="Genomic_DNA"/>
</dbReference>
<keyword evidence="7" id="KW-0843">Virulence</keyword>
<dbReference type="InterPro" id="IPR011583">
    <property type="entry name" value="Chitinase_II/V-like_cat"/>
</dbReference>
<evidence type="ECO:0000256" key="4">
    <source>
        <dbReference type="ARBA" id="ARBA00022669"/>
    </source>
</evidence>
<dbReference type="EC" id="3.2.1.14" evidence="3"/>
<proteinExistence type="inferred from homology"/>
<dbReference type="SUPFAM" id="SSF51445">
    <property type="entry name" value="(Trans)glycosidases"/>
    <property type="match status" value="1"/>
</dbReference>
<protein>
    <recommendedName>
        <fullName evidence="3">chitinase</fullName>
        <ecNumber evidence="3">3.2.1.14</ecNumber>
    </recommendedName>
</protein>
<evidence type="ECO:0000313" key="16">
    <source>
        <dbReference type="EMBL" id="CAG8889263.1"/>
    </source>
</evidence>
<comment type="similarity">
    <text evidence="2">Belongs to the glycosyl hydrolase 18 family. Chitinase class V subfamily.</text>
</comment>
<dbReference type="Proteomes" id="UP001154252">
    <property type="component" value="Unassembled WGS sequence"/>
</dbReference>
<dbReference type="SMART" id="SM00257">
    <property type="entry name" value="LysM"/>
    <property type="match status" value="2"/>
</dbReference>
<feature type="region of interest" description="Disordered" evidence="12">
    <location>
        <begin position="143"/>
        <end position="162"/>
    </location>
</feature>
<evidence type="ECO:0000256" key="10">
    <source>
        <dbReference type="ARBA" id="ARBA00023326"/>
    </source>
</evidence>
<evidence type="ECO:0000256" key="6">
    <source>
        <dbReference type="ARBA" id="ARBA00023024"/>
    </source>
</evidence>
<feature type="domain" description="LysM" evidence="14">
    <location>
        <begin position="207"/>
        <end position="253"/>
    </location>
</feature>
<keyword evidence="8" id="KW-0119">Carbohydrate metabolism</keyword>
<dbReference type="PROSITE" id="PS51910">
    <property type="entry name" value="GH18_2"/>
    <property type="match status" value="1"/>
</dbReference>
<dbReference type="Gene3D" id="3.30.60.10">
    <property type="entry name" value="Endochitinase-like"/>
    <property type="match status" value="1"/>
</dbReference>
<feature type="signal peptide" evidence="13">
    <location>
        <begin position="1"/>
        <end position="18"/>
    </location>
</feature>
<dbReference type="Gene3D" id="3.10.350.10">
    <property type="entry name" value="LysM domain"/>
    <property type="match status" value="2"/>
</dbReference>
<dbReference type="OrthoDB" id="73875at2759"/>
<comment type="catalytic activity">
    <reaction evidence="1">
        <text>Random endo-hydrolysis of N-acetyl-beta-D-glucosaminide (1-&gt;4)-beta-linkages in chitin and chitodextrins.</text>
        <dbReference type="EC" id="3.2.1.14"/>
    </reaction>
</comment>
<dbReference type="InterPro" id="IPR001223">
    <property type="entry name" value="Glyco_hydro18_cat"/>
</dbReference>
<dbReference type="Gene3D" id="3.10.50.10">
    <property type="match status" value="1"/>
</dbReference>
<organism evidence="16 17">
    <name type="scientific">Penicillium egyptiacum</name>
    <dbReference type="NCBI Taxonomy" id="1303716"/>
    <lineage>
        <taxon>Eukaryota</taxon>
        <taxon>Fungi</taxon>
        <taxon>Dikarya</taxon>
        <taxon>Ascomycota</taxon>
        <taxon>Pezizomycotina</taxon>
        <taxon>Eurotiomycetes</taxon>
        <taxon>Eurotiomycetidae</taxon>
        <taxon>Eurotiales</taxon>
        <taxon>Aspergillaceae</taxon>
        <taxon>Penicillium</taxon>
    </lineage>
</organism>
<dbReference type="GO" id="GO:0000272">
    <property type="term" value="P:polysaccharide catabolic process"/>
    <property type="evidence" value="ECO:0007669"/>
    <property type="project" value="UniProtKB-KW"/>
</dbReference>
<comment type="caution">
    <text evidence="16">The sequence shown here is derived from an EMBL/GenBank/DDBJ whole genome shotgun (WGS) entry which is preliminary data.</text>
</comment>
<keyword evidence="10" id="KW-0624">Polysaccharide degradation</keyword>
<dbReference type="Pfam" id="PF01476">
    <property type="entry name" value="LysM"/>
    <property type="match status" value="2"/>
</dbReference>
<reference evidence="16" key="1">
    <citation type="submission" date="2021-07" db="EMBL/GenBank/DDBJ databases">
        <authorList>
            <person name="Branca A.L. A."/>
        </authorList>
    </citation>
    <scope>NUCLEOTIDE SEQUENCE</scope>
</reference>
<evidence type="ECO:0000259" key="15">
    <source>
        <dbReference type="PROSITE" id="PS51910"/>
    </source>
</evidence>
<dbReference type="PANTHER" id="PTHR47700:SF2">
    <property type="entry name" value="CHITINASE"/>
    <property type="match status" value="1"/>
</dbReference>
<feature type="domain" description="LysM" evidence="14">
    <location>
        <begin position="272"/>
        <end position="319"/>
    </location>
</feature>
<evidence type="ECO:0000256" key="1">
    <source>
        <dbReference type="ARBA" id="ARBA00000822"/>
    </source>
</evidence>
<accession>A0A9W4P1Z6</accession>
<dbReference type="GO" id="GO:0008843">
    <property type="term" value="F:endochitinase activity"/>
    <property type="evidence" value="ECO:0007669"/>
    <property type="project" value="UniProtKB-EC"/>
</dbReference>
<name>A0A9W4P1Z6_9EURO</name>
<dbReference type="Pfam" id="PF00704">
    <property type="entry name" value="Glyco_hydro_18"/>
    <property type="match status" value="1"/>
</dbReference>
<keyword evidence="4" id="KW-0147">Chitin-binding</keyword>
<dbReference type="GO" id="GO:0006032">
    <property type="term" value="P:chitin catabolic process"/>
    <property type="evidence" value="ECO:0007669"/>
    <property type="project" value="UniProtKB-KW"/>
</dbReference>
<sequence>MRASRLVLLSAASGLVSALSQFDRLKWNKNPCPSACDPSGDTSKWFTSHSVDEFAACNEPLLLKLNLYNLVDDDATHTTIRACTLGNAKSEVNFLAASGYVAPDALGATNFGPANYPPSSLQRRDDSSLTANEAACGAGPAIASSATVSRTQEESTKSPLSSKALEDAIPRVLSAGPPSLWIFPANNDTEPQRRSHLRDLHPRAECRYIRVEGGDTCPSLATRCGIGLTALKSFNKGIANFCDVVEPGQAVCCSSGTPPPVGPRPNADGSCKYHEVQQGEICDTIAAQYGITTADLFDLNKKTWGWDGCELPVGLRICVSNGNPPLPGSVWNADCGPTVPGTEAPKDGEELAELNPCPLDVCCNIWGKCGTTVDFCIPSKSSTGNPGTSAPGENGCIDNCGIEMVNNDDAPKEYRKVGYFEGWNYNRLFAVDNNLDGLDFDWEYPGATDIEGSEPGQEDDGENYLEFLKLVREKLPDDKSLSIATAASFWYLKGFPAKDMAPVVDYFIHMAYDLHGQWDVGREWSMEGCPAGNCLRSHINSTQTHGSLVMMTKAGVPSHKIVVGVTSYGRSFKMADATCRGPLCTYLGEGNDSPAKPGRCTETGGYISNYEINEIIEDGGAIKSWYDEETDSDYLVYDSVEWVAYMTDKTKDRRRDQYKGLNCGGTTDWAIDLQGEGRRARQGTRSIWTLLSARSPMPCANPPACSFFPPVSFPVNYSCS</sequence>
<evidence type="ECO:0000256" key="3">
    <source>
        <dbReference type="ARBA" id="ARBA00012729"/>
    </source>
</evidence>
<dbReference type="InterPro" id="IPR036861">
    <property type="entry name" value="Endochitinase-like_sf"/>
</dbReference>
<evidence type="ECO:0000256" key="8">
    <source>
        <dbReference type="ARBA" id="ARBA00023277"/>
    </source>
</evidence>
<dbReference type="Gene3D" id="3.20.20.80">
    <property type="entry name" value="Glycosidases"/>
    <property type="match status" value="1"/>
</dbReference>
<evidence type="ECO:0000256" key="5">
    <source>
        <dbReference type="ARBA" id="ARBA00022801"/>
    </source>
</evidence>
<dbReference type="InterPro" id="IPR018392">
    <property type="entry name" value="LysM"/>
</dbReference>
<dbReference type="CDD" id="cd00035">
    <property type="entry name" value="ChtBD1"/>
    <property type="match status" value="1"/>
</dbReference>
<dbReference type="InterPro" id="IPR017853">
    <property type="entry name" value="GH"/>
</dbReference>
<dbReference type="GO" id="GO:0008061">
    <property type="term" value="F:chitin binding"/>
    <property type="evidence" value="ECO:0007669"/>
    <property type="project" value="UniProtKB-KW"/>
</dbReference>
<dbReference type="SUPFAM" id="SSF54556">
    <property type="entry name" value="Chitinase insertion domain"/>
    <property type="match status" value="1"/>
</dbReference>
<dbReference type="SUPFAM" id="SSF54106">
    <property type="entry name" value="LysM domain"/>
    <property type="match status" value="2"/>
</dbReference>
<dbReference type="InterPro" id="IPR029070">
    <property type="entry name" value="Chitinase_insertion_sf"/>
</dbReference>
<evidence type="ECO:0000256" key="2">
    <source>
        <dbReference type="ARBA" id="ARBA00008682"/>
    </source>
</evidence>
<dbReference type="PANTHER" id="PTHR47700">
    <property type="entry name" value="V CHITINASE, PUTATIVE (AFU_ORTHOLOGUE AFUA_6G13720)-RELATED"/>
    <property type="match status" value="1"/>
</dbReference>
<keyword evidence="13" id="KW-0732">Signal</keyword>
<evidence type="ECO:0000259" key="14">
    <source>
        <dbReference type="PROSITE" id="PS51782"/>
    </source>
</evidence>
<gene>
    <name evidence="16" type="ORF">PEGY_LOCUS1833</name>
</gene>
<dbReference type="InterPro" id="IPR001579">
    <property type="entry name" value="Glyco_hydro_18_chit_AS"/>
</dbReference>
<dbReference type="CDD" id="cd00118">
    <property type="entry name" value="LysM"/>
    <property type="match status" value="1"/>
</dbReference>
<feature type="chain" id="PRO_5040938774" description="chitinase" evidence="13">
    <location>
        <begin position="19"/>
        <end position="720"/>
    </location>
</feature>
<dbReference type="AlphaFoldDB" id="A0A9W4P1Z6"/>
<keyword evidence="6" id="KW-0146">Chitin degradation</keyword>
<dbReference type="SMART" id="SM00636">
    <property type="entry name" value="Glyco_18"/>
    <property type="match status" value="1"/>
</dbReference>
<feature type="domain" description="GH18" evidence="15">
    <location>
        <begin position="429"/>
        <end position="684"/>
    </location>
</feature>
<evidence type="ECO:0000313" key="17">
    <source>
        <dbReference type="Proteomes" id="UP001154252"/>
    </source>
</evidence>